<name>A0AAW1MEE1_POPJA</name>
<feature type="compositionally biased region" description="Acidic residues" evidence="1">
    <location>
        <begin position="132"/>
        <end position="152"/>
    </location>
</feature>
<dbReference type="Proteomes" id="UP001458880">
    <property type="component" value="Unassembled WGS sequence"/>
</dbReference>
<evidence type="ECO:0000256" key="1">
    <source>
        <dbReference type="SAM" id="MobiDB-lite"/>
    </source>
</evidence>
<feature type="region of interest" description="Disordered" evidence="1">
    <location>
        <begin position="114"/>
        <end position="152"/>
    </location>
</feature>
<dbReference type="InterPro" id="IPR000626">
    <property type="entry name" value="Ubiquitin-like_dom"/>
</dbReference>
<feature type="compositionally biased region" description="Acidic residues" evidence="1">
    <location>
        <begin position="44"/>
        <end position="56"/>
    </location>
</feature>
<evidence type="ECO:0000313" key="4">
    <source>
        <dbReference type="Proteomes" id="UP001458880"/>
    </source>
</evidence>
<evidence type="ECO:0000259" key="2">
    <source>
        <dbReference type="Pfam" id="PF14560"/>
    </source>
</evidence>
<accession>A0AAW1MEE1</accession>
<feature type="compositionally biased region" description="Polar residues" evidence="1">
    <location>
        <begin position="114"/>
        <end position="129"/>
    </location>
</feature>
<dbReference type="EMBL" id="JASPKY010000051">
    <property type="protein sequence ID" value="KAK9745168.1"/>
    <property type="molecule type" value="Genomic_DNA"/>
</dbReference>
<dbReference type="AlphaFoldDB" id="A0AAW1MEE1"/>
<feature type="compositionally biased region" description="Polar residues" evidence="1">
    <location>
        <begin position="25"/>
        <end position="41"/>
    </location>
</feature>
<gene>
    <name evidence="3" type="ORF">QE152_g7152</name>
</gene>
<reference evidence="3 4" key="1">
    <citation type="journal article" date="2024" name="BMC Genomics">
        <title>De novo assembly and annotation of Popillia japonica's genome with initial clues to its potential as an invasive pest.</title>
        <authorList>
            <person name="Cucini C."/>
            <person name="Boschi S."/>
            <person name="Funari R."/>
            <person name="Cardaioli E."/>
            <person name="Iannotti N."/>
            <person name="Marturano G."/>
            <person name="Paoli F."/>
            <person name="Bruttini M."/>
            <person name="Carapelli A."/>
            <person name="Frati F."/>
            <person name="Nardi F."/>
        </authorList>
    </citation>
    <scope>NUCLEOTIDE SEQUENCE [LARGE SCALE GENOMIC DNA]</scope>
    <source>
        <strain evidence="3">DMR45628</strain>
    </source>
</reference>
<dbReference type="Pfam" id="PF14560">
    <property type="entry name" value="Ubiquitin_2"/>
    <property type="match status" value="1"/>
</dbReference>
<comment type="caution">
    <text evidence="3">The sequence shown here is derived from an EMBL/GenBank/DDBJ whole genome shotgun (WGS) entry which is preliminary data.</text>
</comment>
<feature type="domain" description="Ubiquitin-like" evidence="2">
    <location>
        <begin position="88"/>
        <end position="132"/>
    </location>
</feature>
<feature type="region of interest" description="Disordered" evidence="1">
    <location>
        <begin position="25"/>
        <end position="56"/>
    </location>
</feature>
<evidence type="ECO:0000313" key="3">
    <source>
        <dbReference type="EMBL" id="KAK9745168.1"/>
    </source>
</evidence>
<protein>
    <submittedName>
        <fullName evidence="3">Ubiquitin family</fullName>
    </submittedName>
</protein>
<sequence>MNIKLDKIKQKLEPTIDATAQNLKLRSQPSQASRKTICTNHDSSDEENDYNDENTESDEYSACIYCNSVYSWSRACESWLQCLNCKKRRNIKLDKIKQKLEPTTDATAQNLKLRSQTRQAPRKTICTNHDSSDEENDYNEENIESDEDAYMT</sequence>
<organism evidence="3 4">
    <name type="scientific">Popillia japonica</name>
    <name type="common">Japanese beetle</name>
    <dbReference type="NCBI Taxonomy" id="7064"/>
    <lineage>
        <taxon>Eukaryota</taxon>
        <taxon>Metazoa</taxon>
        <taxon>Ecdysozoa</taxon>
        <taxon>Arthropoda</taxon>
        <taxon>Hexapoda</taxon>
        <taxon>Insecta</taxon>
        <taxon>Pterygota</taxon>
        <taxon>Neoptera</taxon>
        <taxon>Endopterygota</taxon>
        <taxon>Coleoptera</taxon>
        <taxon>Polyphaga</taxon>
        <taxon>Scarabaeiformia</taxon>
        <taxon>Scarabaeidae</taxon>
        <taxon>Rutelinae</taxon>
        <taxon>Popillia</taxon>
    </lineage>
</organism>
<proteinExistence type="predicted"/>
<keyword evidence="4" id="KW-1185">Reference proteome</keyword>